<dbReference type="GO" id="GO:0000976">
    <property type="term" value="F:transcription cis-regulatory region binding"/>
    <property type="evidence" value="ECO:0007669"/>
    <property type="project" value="TreeGrafter"/>
</dbReference>
<dbReference type="InterPro" id="IPR028082">
    <property type="entry name" value="Peripla_BP_I"/>
</dbReference>
<dbReference type="KEGG" id="cpis:HS961_17030"/>
<accession>A0A7G5EK74</accession>
<feature type="domain" description="HTH lacI-type" evidence="5">
    <location>
        <begin position="51"/>
        <end position="105"/>
    </location>
</feature>
<dbReference type="Gene3D" id="1.10.260.40">
    <property type="entry name" value="lambda repressor-like DNA-binding domains"/>
    <property type="match status" value="1"/>
</dbReference>
<keyword evidence="2 6" id="KW-0238">DNA-binding</keyword>
<keyword evidence="3" id="KW-0804">Transcription</keyword>
<dbReference type="SMART" id="SM00354">
    <property type="entry name" value="HTH_LACI"/>
    <property type="match status" value="1"/>
</dbReference>
<evidence type="ECO:0000313" key="7">
    <source>
        <dbReference type="Proteomes" id="UP000515240"/>
    </source>
</evidence>
<name>A0A7G5EK74_9BURK</name>
<dbReference type="Pfam" id="PF00356">
    <property type="entry name" value="LacI"/>
    <property type="match status" value="1"/>
</dbReference>
<evidence type="ECO:0000256" key="3">
    <source>
        <dbReference type="ARBA" id="ARBA00023163"/>
    </source>
</evidence>
<keyword evidence="7" id="KW-1185">Reference proteome</keyword>
<dbReference type="PROSITE" id="PS00356">
    <property type="entry name" value="HTH_LACI_1"/>
    <property type="match status" value="1"/>
</dbReference>
<dbReference type="AlphaFoldDB" id="A0A7G5EK74"/>
<evidence type="ECO:0000256" key="4">
    <source>
        <dbReference type="SAM" id="MobiDB-lite"/>
    </source>
</evidence>
<feature type="compositionally biased region" description="Polar residues" evidence="4">
    <location>
        <begin position="14"/>
        <end position="24"/>
    </location>
</feature>
<reference evidence="6 7" key="1">
    <citation type="journal article" date="2020" name="G3 (Bethesda)">
        <title>CeMbio - The Caenorhabditis elegans Microbiome Resource.</title>
        <authorList>
            <person name="Dirksen P."/>
            <person name="Assie A."/>
            <person name="Zimmermann J."/>
            <person name="Zhang F."/>
            <person name="Tietje A.M."/>
            <person name="Marsh S.A."/>
            <person name="Felix M.A."/>
            <person name="Shapira M."/>
            <person name="Kaleta C."/>
            <person name="Schulenburg H."/>
            <person name="Samuel B."/>
        </authorList>
    </citation>
    <scope>NUCLEOTIDE SEQUENCE [LARGE SCALE GENOMIC DNA]</scope>
    <source>
        <strain evidence="6 7">BIGb0172</strain>
    </source>
</reference>
<keyword evidence="1" id="KW-0805">Transcription regulation</keyword>
<dbReference type="Gene3D" id="3.40.50.2300">
    <property type="match status" value="2"/>
</dbReference>
<evidence type="ECO:0000259" key="5">
    <source>
        <dbReference type="PROSITE" id="PS50932"/>
    </source>
</evidence>
<evidence type="ECO:0000256" key="2">
    <source>
        <dbReference type="ARBA" id="ARBA00023125"/>
    </source>
</evidence>
<dbReference type="InterPro" id="IPR046335">
    <property type="entry name" value="LacI/GalR-like_sensor"/>
</dbReference>
<organism evidence="6 7">
    <name type="scientific">Comamonas piscis</name>
    <dbReference type="NCBI Taxonomy" id="1562974"/>
    <lineage>
        <taxon>Bacteria</taxon>
        <taxon>Pseudomonadati</taxon>
        <taxon>Pseudomonadota</taxon>
        <taxon>Betaproteobacteria</taxon>
        <taxon>Burkholderiales</taxon>
        <taxon>Comamonadaceae</taxon>
        <taxon>Comamonas</taxon>
    </lineage>
</organism>
<dbReference type="PANTHER" id="PTHR30146">
    <property type="entry name" value="LACI-RELATED TRANSCRIPTIONAL REPRESSOR"/>
    <property type="match status" value="1"/>
</dbReference>
<dbReference type="CDD" id="cd01575">
    <property type="entry name" value="PBP1_GntR"/>
    <property type="match status" value="1"/>
</dbReference>
<dbReference type="PANTHER" id="PTHR30146:SF33">
    <property type="entry name" value="TRANSCRIPTIONAL REGULATOR"/>
    <property type="match status" value="1"/>
</dbReference>
<dbReference type="EMBL" id="CP058554">
    <property type="protein sequence ID" value="QMV74399.1"/>
    <property type="molecule type" value="Genomic_DNA"/>
</dbReference>
<dbReference type="SUPFAM" id="SSF53822">
    <property type="entry name" value="Periplasmic binding protein-like I"/>
    <property type="match status" value="1"/>
</dbReference>
<evidence type="ECO:0000256" key="1">
    <source>
        <dbReference type="ARBA" id="ARBA00023015"/>
    </source>
</evidence>
<dbReference type="InterPro" id="IPR010982">
    <property type="entry name" value="Lambda_DNA-bd_dom_sf"/>
</dbReference>
<dbReference type="InterPro" id="IPR000843">
    <property type="entry name" value="HTH_LacI"/>
</dbReference>
<dbReference type="SUPFAM" id="SSF47413">
    <property type="entry name" value="lambda repressor-like DNA-binding domains"/>
    <property type="match status" value="1"/>
</dbReference>
<dbReference type="PROSITE" id="PS50932">
    <property type="entry name" value="HTH_LACI_2"/>
    <property type="match status" value="1"/>
</dbReference>
<dbReference type="CDD" id="cd01392">
    <property type="entry name" value="HTH_LacI"/>
    <property type="match status" value="1"/>
</dbReference>
<dbReference type="Proteomes" id="UP000515240">
    <property type="component" value="Chromosome"/>
</dbReference>
<protein>
    <submittedName>
        <fullName evidence="6">LacI family DNA-binding transcriptional regulator</fullName>
    </submittedName>
</protein>
<proteinExistence type="predicted"/>
<evidence type="ECO:0000313" key="6">
    <source>
        <dbReference type="EMBL" id="QMV74399.1"/>
    </source>
</evidence>
<sequence>MAIGTGRLPPLQLRPNTTPSRSTSPYHLAWTTIAALSAPPYPPVQPTDRPSKIQDVARAAGVSAMTVSRAINHPERLNPETLQRVRDAIASMRYVPNALASGLRLSRARLVAALLPTLVGPVFQELIQSLDHALNQHGYQLMIGRTGYDAAQEADLIRAIIQRRPDGIVMIGTAASEEGRALLQASRIPVVETWDLADTAIDMLVGFSHHAIGAAVAEHFVAKGHRQLGMVSGDDARARVRVAAYAQAAQAAGLPEVTVAFTPAPSTLGGGRRGLADVLLKHPEVTAVFCSSDTLALGALIEAQHQGLRVPQDLAVVGLGDQEFAKDTAPPLTTVRLDGTRIGQLAADMIVARSLDQPVDAHHVDIGFAITQRSSS</sequence>
<dbReference type="Pfam" id="PF13377">
    <property type="entry name" value="Peripla_BP_3"/>
    <property type="match status" value="1"/>
</dbReference>
<dbReference type="GO" id="GO:0003700">
    <property type="term" value="F:DNA-binding transcription factor activity"/>
    <property type="evidence" value="ECO:0007669"/>
    <property type="project" value="TreeGrafter"/>
</dbReference>
<gene>
    <name evidence="6" type="ORF">HS961_17030</name>
</gene>
<feature type="region of interest" description="Disordered" evidence="4">
    <location>
        <begin position="1"/>
        <end position="24"/>
    </location>
</feature>